<evidence type="ECO:0000313" key="2">
    <source>
        <dbReference type="EMBL" id="GEM11886.1"/>
    </source>
</evidence>
<evidence type="ECO:0000256" key="1">
    <source>
        <dbReference type="SAM" id="MobiDB-lite"/>
    </source>
</evidence>
<reference evidence="2 3" key="1">
    <citation type="submission" date="2019-07" db="EMBL/GenBank/DDBJ databases">
        <title>Rhodotorula toruloides NBRC10032 genome sequencing.</title>
        <authorList>
            <person name="Shida Y."/>
            <person name="Takaku H."/>
            <person name="Ogasawara W."/>
            <person name="Mori K."/>
        </authorList>
    </citation>
    <scope>NUCLEOTIDE SEQUENCE [LARGE SCALE GENOMIC DNA]</scope>
    <source>
        <strain evidence="2 3">NBRC10032</strain>
    </source>
</reference>
<dbReference type="EMBL" id="BJWK01000017">
    <property type="protein sequence ID" value="GEM11886.1"/>
    <property type="molecule type" value="Genomic_DNA"/>
</dbReference>
<comment type="caution">
    <text evidence="2">The sequence shown here is derived from an EMBL/GenBank/DDBJ whole genome shotgun (WGS) entry which is preliminary data.</text>
</comment>
<dbReference type="AlphaFoldDB" id="A0A511KPU8"/>
<sequence>MANGLAWHMTGRRSIWVRPDVPTPRTRASGGEATQQSPSGARWQTERVLEAMDDANDLYVQEVAQVVAKSWNGWRVVLLGDATGCPSPLFGMVTCWADVGAYVLAGELAKVYNQLSDGAVVKSALDSYERACGTQVEDAQDILMSLFRLGFPNSALSVAIQRAAIGAISYLIRTCTTKWVGSKIFGSGETGQKPEDAHIKPPMYDF</sequence>
<name>A0A511KPU8_RHOTO</name>
<dbReference type="SUPFAM" id="SSF51905">
    <property type="entry name" value="FAD/NAD(P)-binding domain"/>
    <property type="match status" value="1"/>
</dbReference>
<dbReference type="PANTHER" id="PTHR46865:SF2">
    <property type="entry name" value="MONOOXYGENASE"/>
    <property type="match status" value="1"/>
</dbReference>
<dbReference type="Proteomes" id="UP000321518">
    <property type="component" value="Unassembled WGS sequence"/>
</dbReference>
<dbReference type="PANTHER" id="PTHR46865">
    <property type="entry name" value="OXIDOREDUCTASE-RELATED"/>
    <property type="match status" value="1"/>
</dbReference>
<dbReference type="OrthoDB" id="47494at2759"/>
<accession>A0A511KPU8</accession>
<dbReference type="InterPro" id="IPR036188">
    <property type="entry name" value="FAD/NAD-bd_sf"/>
</dbReference>
<proteinExistence type="predicted"/>
<evidence type="ECO:0000313" key="3">
    <source>
        <dbReference type="Proteomes" id="UP000321518"/>
    </source>
</evidence>
<dbReference type="Gene3D" id="3.50.50.60">
    <property type="entry name" value="FAD/NAD(P)-binding domain"/>
    <property type="match status" value="1"/>
</dbReference>
<dbReference type="InterPro" id="IPR051704">
    <property type="entry name" value="FAD_aromatic-hydroxylase"/>
</dbReference>
<protein>
    <submittedName>
        <fullName evidence="2">Oxidoreductase</fullName>
    </submittedName>
</protein>
<feature type="region of interest" description="Disordered" evidence="1">
    <location>
        <begin position="18"/>
        <end position="42"/>
    </location>
</feature>
<gene>
    <name evidence="2" type="ORF">Rt10032_c17g5903</name>
</gene>
<organism evidence="2 3">
    <name type="scientific">Rhodotorula toruloides</name>
    <name type="common">Yeast</name>
    <name type="synonym">Rhodosporidium toruloides</name>
    <dbReference type="NCBI Taxonomy" id="5286"/>
    <lineage>
        <taxon>Eukaryota</taxon>
        <taxon>Fungi</taxon>
        <taxon>Dikarya</taxon>
        <taxon>Basidiomycota</taxon>
        <taxon>Pucciniomycotina</taxon>
        <taxon>Microbotryomycetes</taxon>
        <taxon>Sporidiobolales</taxon>
        <taxon>Sporidiobolaceae</taxon>
        <taxon>Rhodotorula</taxon>
    </lineage>
</organism>